<evidence type="ECO:0000256" key="2">
    <source>
        <dbReference type="SAM" id="Coils"/>
    </source>
</evidence>
<reference evidence="6" key="1">
    <citation type="submission" date="2013-05" db="EMBL/GenBank/DDBJ databases">
        <title>The Genome sequence of Mucor circinelloides f. circinelloides 1006PhL.</title>
        <authorList>
            <consortium name="The Broad Institute Genomics Platform"/>
            <person name="Cuomo C."/>
            <person name="Earl A."/>
            <person name="Findley K."/>
            <person name="Lee S.C."/>
            <person name="Walker B."/>
            <person name="Young S."/>
            <person name="Zeng Q."/>
            <person name="Gargeya S."/>
            <person name="Fitzgerald M."/>
            <person name="Haas B."/>
            <person name="Abouelleil A."/>
            <person name="Allen A.W."/>
            <person name="Alvarado L."/>
            <person name="Arachchi H.M."/>
            <person name="Berlin A.M."/>
            <person name="Chapman S.B."/>
            <person name="Gainer-Dewar J."/>
            <person name="Goldberg J."/>
            <person name="Griggs A."/>
            <person name="Gujja S."/>
            <person name="Hansen M."/>
            <person name="Howarth C."/>
            <person name="Imamovic A."/>
            <person name="Ireland A."/>
            <person name="Larimer J."/>
            <person name="McCowan C."/>
            <person name="Murphy C."/>
            <person name="Pearson M."/>
            <person name="Poon T.W."/>
            <person name="Priest M."/>
            <person name="Roberts A."/>
            <person name="Saif S."/>
            <person name="Shea T."/>
            <person name="Sisk P."/>
            <person name="Sykes S."/>
            <person name="Wortman J."/>
            <person name="Nusbaum C."/>
            <person name="Birren B."/>
        </authorList>
    </citation>
    <scope>NUCLEOTIDE SEQUENCE [LARGE SCALE GENOMIC DNA]</scope>
    <source>
        <strain evidence="6">1006PhL</strain>
    </source>
</reference>
<keyword evidence="1" id="KW-0677">Repeat</keyword>
<evidence type="ECO:0000256" key="3">
    <source>
        <dbReference type="SAM" id="MobiDB-lite"/>
    </source>
</evidence>
<feature type="compositionally biased region" description="Polar residues" evidence="3">
    <location>
        <begin position="1"/>
        <end position="29"/>
    </location>
</feature>
<dbReference type="EMBL" id="KE124141">
    <property type="protein sequence ID" value="EPB81911.1"/>
    <property type="molecule type" value="Genomic_DNA"/>
</dbReference>
<proteinExistence type="predicted"/>
<dbReference type="OrthoDB" id="2377581at2759"/>
<feature type="transmembrane region" description="Helical" evidence="4">
    <location>
        <begin position="1129"/>
        <end position="1149"/>
    </location>
</feature>
<feature type="transmembrane region" description="Helical" evidence="4">
    <location>
        <begin position="898"/>
        <end position="919"/>
    </location>
</feature>
<dbReference type="PANTHER" id="PTHR10582">
    <property type="entry name" value="TRANSIENT RECEPTOR POTENTIAL ION CHANNEL PROTEIN"/>
    <property type="match status" value="1"/>
</dbReference>
<protein>
    <submittedName>
        <fullName evidence="5">Uncharacterized protein</fullName>
    </submittedName>
</protein>
<dbReference type="OMA" id="LPIVNLW"/>
<keyword evidence="2" id="KW-0175">Coiled coil</keyword>
<dbReference type="PANTHER" id="PTHR10582:SF2">
    <property type="entry name" value="INACTIVE"/>
    <property type="match status" value="1"/>
</dbReference>
<feature type="coiled-coil region" evidence="2">
    <location>
        <begin position="1435"/>
        <end position="1462"/>
    </location>
</feature>
<keyword evidence="4" id="KW-1133">Transmembrane helix</keyword>
<dbReference type="Proteomes" id="UP000014254">
    <property type="component" value="Unassembled WGS sequence"/>
</dbReference>
<dbReference type="STRING" id="1220926.S2IW72"/>
<dbReference type="VEuPathDB" id="FungiDB:HMPREF1544_11362"/>
<feature type="transmembrane region" description="Helical" evidence="4">
    <location>
        <begin position="1269"/>
        <end position="1292"/>
    </location>
</feature>
<organism evidence="5 6">
    <name type="scientific">Mucor circinelloides f. circinelloides (strain 1006PhL)</name>
    <name type="common">Mucormycosis agent</name>
    <name type="synonym">Calyptromyces circinelloides</name>
    <dbReference type="NCBI Taxonomy" id="1220926"/>
    <lineage>
        <taxon>Eukaryota</taxon>
        <taxon>Fungi</taxon>
        <taxon>Fungi incertae sedis</taxon>
        <taxon>Mucoromycota</taxon>
        <taxon>Mucoromycotina</taxon>
        <taxon>Mucoromycetes</taxon>
        <taxon>Mucorales</taxon>
        <taxon>Mucorineae</taxon>
        <taxon>Mucoraceae</taxon>
        <taxon>Mucor</taxon>
    </lineage>
</organism>
<evidence type="ECO:0000256" key="4">
    <source>
        <dbReference type="SAM" id="Phobius"/>
    </source>
</evidence>
<feature type="transmembrane region" description="Helical" evidence="4">
    <location>
        <begin position="1233"/>
        <end position="1257"/>
    </location>
</feature>
<dbReference type="InParanoid" id="S2IW72"/>
<gene>
    <name evidence="5" type="ORF">HMPREF1544_11362</name>
</gene>
<keyword evidence="4" id="KW-0812">Transmembrane</keyword>
<name>S2IW72_MUCC1</name>
<dbReference type="eggNOG" id="ENOG502S7WY">
    <property type="taxonomic scope" value="Eukaryota"/>
</dbReference>
<feature type="transmembrane region" description="Helical" evidence="4">
    <location>
        <begin position="1197"/>
        <end position="1221"/>
    </location>
</feature>
<feature type="transmembrane region" description="Helical" evidence="4">
    <location>
        <begin position="1169"/>
        <end position="1185"/>
    </location>
</feature>
<dbReference type="GO" id="GO:0098703">
    <property type="term" value="P:calcium ion import across plasma membrane"/>
    <property type="evidence" value="ECO:0007669"/>
    <property type="project" value="TreeGrafter"/>
</dbReference>
<dbReference type="GO" id="GO:0005216">
    <property type="term" value="F:monoatomic ion channel activity"/>
    <property type="evidence" value="ECO:0007669"/>
    <property type="project" value="InterPro"/>
</dbReference>
<evidence type="ECO:0000313" key="5">
    <source>
        <dbReference type="EMBL" id="EPB81911.1"/>
    </source>
</evidence>
<keyword evidence="6" id="KW-1185">Reference proteome</keyword>
<evidence type="ECO:0000256" key="1">
    <source>
        <dbReference type="ARBA" id="ARBA00022737"/>
    </source>
</evidence>
<dbReference type="InterPro" id="IPR011044">
    <property type="entry name" value="Quino_amine_DH_bsu"/>
</dbReference>
<feature type="transmembrane region" description="Helical" evidence="4">
    <location>
        <begin position="1361"/>
        <end position="1386"/>
    </location>
</feature>
<feature type="region of interest" description="Disordered" evidence="3">
    <location>
        <begin position="1"/>
        <end position="37"/>
    </location>
</feature>
<dbReference type="SUPFAM" id="SSF50969">
    <property type="entry name" value="YVTN repeat-like/Quinoprotein amine dehydrogenase"/>
    <property type="match status" value="1"/>
</dbReference>
<accession>S2IW72</accession>
<feature type="region of interest" description="Disordered" evidence="3">
    <location>
        <begin position="49"/>
        <end position="69"/>
    </location>
</feature>
<keyword evidence="4" id="KW-0472">Membrane</keyword>
<dbReference type="InterPro" id="IPR024862">
    <property type="entry name" value="TRPV"/>
</dbReference>
<dbReference type="GO" id="GO:0005886">
    <property type="term" value="C:plasma membrane"/>
    <property type="evidence" value="ECO:0007669"/>
    <property type="project" value="TreeGrafter"/>
</dbReference>
<evidence type="ECO:0000313" key="6">
    <source>
        <dbReference type="Proteomes" id="UP000014254"/>
    </source>
</evidence>
<sequence>MPEQSQGINYANETQGDQIQITQSNIEPTTTDRHSNDSITSIDKAIAANSSSAQEHYQDQGNGSSSTVSVNNRESITIKEALVADISADKGWVASIVETSDASGASKRLNLRMNKLYDSESETLDDTGYFIEEEITKHMQQDMNSYYYFLSISPKGKRVAISFLPAQELPKTEDKKVELPNPSRCLVFRVDTEAGKISLENDKLKLEGKAAFLPNGYLALIGKRKIKVYDCKAGYKLVYWFNISSLFYHRKKTSRDNRIFWANTSLLHTTSSVNQHKKSDESLDQFPAEKYMQLSKLVEYDVFTTVYEGNIIRVWSPETGCRLISFKTPSLETPLALTKDRTFLATFSNSANTTNIYHVKTGLLVNTLQTQLANDLRDEHSVKHQVAYAEFHYKDTLLILIKTRQLAHTESSNAIITIEAWDLFTGKSIFQKKEEIRLDWKVKNSYMKPFIIETKTLHSAAYTALYTTMADDGSFLLKSMPLDVFKTRNPSSPNSDIKHNWIAKPFSYLFNQDSYNELNDNDSAAYFYLKEKPNILLRIGRHTVQLWRVSDINNQEELSESDSLIFISTFKPPLHTSYKPFDYKWYKWDETLRKNLPACFAHTKDDTDNVQRNEDVSGFDEEKWTEHGITFDSDNALRIKIFEPFNFHVANVEFLEIHLPLDGFSSNDYISTDYYFVESAINSLHYINLQLKEKNTENTRLLYNKTKDKVIKCVNQMIESKSRYFTTISGSNSLALLSMFSDGRDILFKIIQHKKMAFSLFTYIHNGAKTVEQYIRADRNENALIVLIEQEDFALYDLLLNRVILHAKELGAGCFTAITDALVFLESRGYTDVLRSSCRKLQFLNINPEVLPIVKDEILKSLSVKTLHKKLKMEFQDLKPSATNEQIPRYDNCWKDRFLYWSASFLYPLKVLLRGLSILTKILYAKYRHDDPDEFVAYLFGNCVDESLIEFCIVPYVYFCSYDIYEEDVENERDNSNRDQKLPLLQRMVRALMEPLARLLATLPLKVLLVTLPPKALLFILPPDVLLAIIPPDSPLARLPVGVVFAQIKQKEAAGEQNFLHKLSNTMGRLWIQLKALDSQFPRRSVYKKKSALMKLALNQHENDLFSQEYTVLEALLYFKWKKKIKYRFFLICFIHTVYYVSFSVGVLFSREVFDYMPGMPIANNAKHMATVTLMLVLCGVLWIQEARQFYKMEFTCWKYFCSFYNYVDLLALMLPIVNLWQMLTSSPGLDELSAITTIILWLHGVLRLRAFAFIGVTVETIIQLIKSVYKTLLIMLLVLFAFTNAFIVLLARKDDAYFQEQYSGSIDLNNSGSSAENTVSYNDDSSSNNFKNPVKAFSTLWFFIYGVWDPINDGDAGDNYMIMALAILFSLLTILLFFNLVIALMSTRAEEVRALGKSVWLSHFAAEVEQLWCTKYERVSRDNNPSFVYYLAKKADIRRQADILEEESDELVQKLRTKLQE</sequence>